<dbReference type="PROSITE" id="PS00463">
    <property type="entry name" value="ZN2_CY6_FUNGAL_1"/>
    <property type="match status" value="1"/>
</dbReference>
<dbReference type="GO" id="GO:0005634">
    <property type="term" value="C:nucleus"/>
    <property type="evidence" value="ECO:0007669"/>
    <property type="project" value="UniProtKB-SubCell"/>
</dbReference>
<dbReference type="GO" id="GO:0003677">
    <property type="term" value="F:DNA binding"/>
    <property type="evidence" value="ECO:0007669"/>
    <property type="project" value="UniProtKB-KW"/>
</dbReference>
<feature type="compositionally biased region" description="Polar residues" evidence="6">
    <location>
        <begin position="228"/>
        <end position="246"/>
    </location>
</feature>
<reference evidence="8" key="1">
    <citation type="submission" date="2022-10" db="EMBL/GenBank/DDBJ databases">
        <title>Culturing micro-colonial fungi from biological soil crusts in the Mojave desert and describing Neophaeococcomyces mojavensis, and introducing the new genera and species Taxawa tesnikishii.</title>
        <authorList>
            <person name="Kurbessoian T."/>
            <person name="Stajich J.E."/>
        </authorList>
    </citation>
    <scope>NUCLEOTIDE SEQUENCE</scope>
    <source>
        <strain evidence="8">TK_35</strain>
    </source>
</reference>
<feature type="compositionally biased region" description="Polar residues" evidence="6">
    <location>
        <begin position="261"/>
        <end position="272"/>
    </location>
</feature>
<dbReference type="GO" id="GO:0000981">
    <property type="term" value="F:DNA-binding transcription factor activity, RNA polymerase II-specific"/>
    <property type="evidence" value="ECO:0007669"/>
    <property type="project" value="InterPro"/>
</dbReference>
<keyword evidence="3" id="KW-0238">DNA-binding</keyword>
<evidence type="ECO:0000313" key="8">
    <source>
        <dbReference type="EMBL" id="KAJ9630287.1"/>
    </source>
</evidence>
<dbReference type="InterPro" id="IPR021858">
    <property type="entry name" value="Fun_TF"/>
</dbReference>
<evidence type="ECO:0000313" key="9">
    <source>
        <dbReference type="Proteomes" id="UP001172681"/>
    </source>
</evidence>
<feature type="region of interest" description="Disordered" evidence="6">
    <location>
        <begin position="68"/>
        <end position="105"/>
    </location>
</feature>
<protein>
    <recommendedName>
        <fullName evidence="7">Zn(2)-C6 fungal-type domain-containing protein</fullName>
    </recommendedName>
</protein>
<feature type="compositionally biased region" description="Polar residues" evidence="6">
    <location>
        <begin position="82"/>
        <end position="95"/>
    </location>
</feature>
<dbReference type="InterPro" id="IPR036864">
    <property type="entry name" value="Zn2-C6_fun-type_DNA-bd_sf"/>
</dbReference>
<dbReference type="PANTHER" id="PTHR37534:SF46">
    <property type="entry name" value="ZN(II)2CYS6 TRANSCRIPTION FACTOR (EUROFUNG)"/>
    <property type="match status" value="1"/>
</dbReference>
<comment type="subcellular location">
    <subcellularLocation>
        <location evidence="1">Nucleus</location>
    </subcellularLocation>
</comment>
<feature type="region of interest" description="Disordered" evidence="6">
    <location>
        <begin position="218"/>
        <end position="275"/>
    </location>
</feature>
<dbReference type="Pfam" id="PF11951">
    <property type="entry name" value="Fungal_trans_2"/>
    <property type="match status" value="1"/>
</dbReference>
<dbReference type="PANTHER" id="PTHR37534">
    <property type="entry name" value="TRANSCRIPTIONAL ACTIVATOR PROTEIN UGA3"/>
    <property type="match status" value="1"/>
</dbReference>
<accession>A0AA38Y0R3</accession>
<organism evidence="8 9">
    <name type="scientific">Knufia peltigerae</name>
    <dbReference type="NCBI Taxonomy" id="1002370"/>
    <lineage>
        <taxon>Eukaryota</taxon>
        <taxon>Fungi</taxon>
        <taxon>Dikarya</taxon>
        <taxon>Ascomycota</taxon>
        <taxon>Pezizomycotina</taxon>
        <taxon>Eurotiomycetes</taxon>
        <taxon>Chaetothyriomycetidae</taxon>
        <taxon>Chaetothyriales</taxon>
        <taxon>Trichomeriaceae</taxon>
        <taxon>Knufia</taxon>
    </lineage>
</organism>
<keyword evidence="5" id="KW-0539">Nucleus</keyword>
<evidence type="ECO:0000259" key="7">
    <source>
        <dbReference type="PROSITE" id="PS50048"/>
    </source>
</evidence>
<dbReference type="Pfam" id="PF00172">
    <property type="entry name" value="Zn_clus"/>
    <property type="match status" value="1"/>
</dbReference>
<evidence type="ECO:0000256" key="6">
    <source>
        <dbReference type="SAM" id="MobiDB-lite"/>
    </source>
</evidence>
<evidence type="ECO:0000256" key="2">
    <source>
        <dbReference type="ARBA" id="ARBA00023015"/>
    </source>
</evidence>
<keyword evidence="9" id="KW-1185">Reference proteome</keyword>
<sequence length="762" mass="85933">MAVNGTGERRATHSSSSSTWRIPRVLRSRLGCETCKTRRVKCSEDRPICASCARLGLDCAYLSQSRPKPRGLAVATPDKEVPTTSSRARELTSTLPRHEDASHQEPNLSLVSLATEGGRDNAYLDNFSGDTFHLINATAEFNDQSRDLGWPHGDLMQMNYDGSIPLSPLWEGYGFNAPMWESASADLIPSAVAAAADFNSVDGNLEHTTGFMVGADTSRQEQPENDDGNNQPHGTTQPTGRSYSGQQEDDCFGQGFDGDTDFSTQASSSPQWARNDHIRTNDAETRHLLSLFQSIVQPPASILIGGLRKWRRLQHYLVRLGSQCNLVFDSLVCVIEFLFIDEICQSAGQSRETRLSYIMDRRQSLLIALRAWVTDTQQPTPSTHEQQLGALFLLAWLEAMKDQDAHSTPFPKDLADAILVKDTDWNRSSRVLLSWLWSLDSKATHLTGERRLFSEQALLVLARHPYQVVISQAEDNDEDIENEALESTGASKRMPSKSYEVVQGRRIDLQPKSSLTSSHIKQIMLHSLLQPAIEWYMDTQAFCRKISSHDRHHRPRGTPDDEFAVIVASKQLEEQLWEIWDQRPAMISLSKDQLCSMLPTDLALRLHEVYSVHLACYWVLFVYLHRVVWWNLPHSATTTSALNRVWDLFQQCYGEEIDGSKIVHPGLLWQVFLFGSECTDETHRTWSVQQLEGLASSKMVLQTQTGNSDGLPSFKMSAGVTRNAKRALLLLKELIRRQQKTKVRVDDRTLSMEMFGCYFSLV</sequence>
<evidence type="ECO:0000256" key="3">
    <source>
        <dbReference type="ARBA" id="ARBA00023125"/>
    </source>
</evidence>
<dbReference type="PROSITE" id="PS50048">
    <property type="entry name" value="ZN2_CY6_FUNGAL_2"/>
    <property type="match status" value="1"/>
</dbReference>
<gene>
    <name evidence="8" type="ORF">H2204_008505</name>
</gene>
<dbReference type="Proteomes" id="UP001172681">
    <property type="component" value="Unassembled WGS sequence"/>
</dbReference>
<evidence type="ECO:0000256" key="4">
    <source>
        <dbReference type="ARBA" id="ARBA00023163"/>
    </source>
</evidence>
<evidence type="ECO:0000256" key="1">
    <source>
        <dbReference type="ARBA" id="ARBA00004123"/>
    </source>
</evidence>
<dbReference type="AlphaFoldDB" id="A0AA38Y0R3"/>
<keyword evidence="4" id="KW-0804">Transcription</keyword>
<dbReference type="Gene3D" id="4.10.240.10">
    <property type="entry name" value="Zn(2)-C6 fungal-type DNA-binding domain"/>
    <property type="match status" value="1"/>
</dbReference>
<comment type="caution">
    <text evidence="8">The sequence shown here is derived from an EMBL/GenBank/DDBJ whole genome shotgun (WGS) entry which is preliminary data.</text>
</comment>
<name>A0AA38Y0R3_9EURO</name>
<keyword evidence="2" id="KW-0805">Transcription regulation</keyword>
<dbReference type="InterPro" id="IPR001138">
    <property type="entry name" value="Zn2Cys6_DnaBD"/>
</dbReference>
<evidence type="ECO:0000256" key="5">
    <source>
        <dbReference type="ARBA" id="ARBA00023242"/>
    </source>
</evidence>
<dbReference type="EMBL" id="JAPDRN010000062">
    <property type="protein sequence ID" value="KAJ9630287.1"/>
    <property type="molecule type" value="Genomic_DNA"/>
</dbReference>
<feature type="region of interest" description="Disordered" evidence="6">
    <location>
        <begin position="1"/>
        <end position="20"/>
    </location>
</feature>
<dbReference type="SUPFAM" id="SSF57701">
    <property type="entry name" value="Zn2/Cys6 DNA-binding domain"/>
    <property type="match status" value="1"/>
</dbReference>
<dbReference type="GO" id="GO:0008270">
    <property type="term" value="F:zinc ion binding"/>
    <property type="evidence" value="ECO:0007669"/>
    <property type="project" value="InterPro"/>
</dbReference>
<dbReference type="SMART" id="SM00066">
    <property type="entry name" value="GAL4"/>
    <property type="match status" value="1"/>
</dbReference>
<proteinExistence type="predicted"/>
<dbReference type="CDD" id="cd00067">
    <property type="entry name" value="GAL4"/>
    <property type="match status" value="1"/>
</dbReference>
<feature type="domain" description="Zn(2)-C6 fungal-type" evidence="7">
    <location>
        <begin position="31"/>
        <end position="61"/>
    </location>
</feature>